<dbReference type="Proteomes" id="UP001148838">
    <property type="component" value="Unassembled WGS sequence"/>
</dbReference>
<proteinExistence type="predicted"/>
<evidence type="ECO:0000313" key="2">
    <source>
        <dbReference type="Proteomes" id="UP001148838"/>
    </source>
</evidence>
<reference evidence="1 2" key="1">
    <citation type="journal article" date="2022" name="Allergy">
        <title>Genome assembly and annotation of Periplaneta americana reveal a comprehensive cockroach allergen profile.</title>
        <authorList>
            <person name="Wang L."/>
            <person name="Xiong Q."/>
            <person name="Saelim N."/>
            <person name="Wang L."/>
            <person name="Nong W."/>
            <person name="Wan A.T."/>
            <person name="Shi M."/>
            <person name="Liu X."/>
            <person name="Cao Q."/>
            <person name="Hui J.H.L."/>
            <person name="Sookrung N."/>
            <person name="Leung T.F."/>
            <person name="Tungtrongchitr A."/>
            <person name="Tsui S.K.W."/>
        </authorList>
    </citation>
    <scope>NUCLEOTIDE SEQUENCE [LARGE SCALE GENOMIC DNA]</scope>
    <source>
        <strain evidence="1">PWHHKU_190912</strain>
    </source>
</reference>
<name>A0ABQ8RY42_PERAM</name>
<accession>A0ABQ8RY42</accession>
<dbReference type="EMBL" id="JAJSOF020000039">
    <property type="protein sequence ID" value="KAJ4426609.1"/>
    <property type="molecule type" value="Genomic_DNA"/>
</dbReference>
<evidence type="ECO:0000313" key="1">
    <source>
        <dbReference type="EMBL" id="KAJ4426609.1"/>
    </source>
</evidence>
<keyword evidence="2" id="KW-1185">Reference proteome</keyword>
<sequence length="72" mass="8179">MKNICWKLVESMPNRLRAVIRNKGGHIDTEKLPKKKATQFDKEVLDMLGIRSAVHDSSDDTHSANEAEKSRC</sequence>
<comment type="caution">
    <text evidence="1">The sequence shown here is derived from an EMBL/GenBank/DDBJ whole genome shotgun (WGS) entry which is preliminary data.</text>
</comment>
<protein>
    <submittedName>
        <fullName evidence="1">Uncharacterized protein</fullName>
    </submittedName>
</protein>
<gene>
    <name evidence="1" type="ORF">ANN_26407</name>
</gene>
<organism evidence="1 2">
    <name type="scientific">Periplaneta americana</name>
    <name type="common">American cockroach</name>
    <name type="synonym">Blatta americana</name>
    <dbReference type="NCBI Taxonomy" id="6978"/>
    <lineage>
        <taxon>Eukaryota</taxon>
        <taxon>Metazoa</taxon>
        <taxon>Ecdysozoa</taxon>
        <taxon>Arthropoda</taxon>
        <taxon>Hexapoda</taxon>
        <taxon>Insecta</taxon>
        <taxon>Pterygota</taxon>
        <taxon>Neoptera</taxon>
        <taxon>Polyneoptera</taxon>
        <taxon>Dictyoptera</taxon>
        <taxon>Blattodea</taxon>
        <taxon>Blattoidea</taxon>
        <taxon>Blattidae</taxon>
        <taxon>Blattinae</taxon>
        <taxon>Periplaneta</taxon>
    </lineage>
</organism>